<sequence length="165" mass="18759">MTTSKEWNGLSQTHIALINKHQLCCPIKLGELAKELGLIVKLATLPANISGEIKETNGLTTIRINRHDVKTRQRYTLAHEISHFLLHKHLLREGITDDVLYRSAQSNKIEAEANRLAADIIMPMHHIDTYFKLYYKGQKDSILYEAIAESLNVSVVALKYRLGIK</sequence>
<accession>A0AAU8ZLE2</accession>
<dbReference type="EMBL" id="CP028956">
    <property type="protein sequence ID" value="AWC93610.1"/>
    <property type="molecule type" value="Genomic_DNA"/>
</dbReference>
<protein>
    <recommendedName>
        <fullName evidence="1">IrrE N-terminal-like domain-containing protein</fullName>
    </recommendedName>
</protein>
<reference evidence="2 3" key="1">
    <citation type="submission" date="2018-04" db="EMBL/GenBank/DDBJ databases">
        <title>Whole genome sequencing of Morganella morganii AR_0133.</title>
        <authorList>
            <person name="Conlan S."/>
            <person name="Thomas P.J."/>
            <person name="Mullikin J."/>
            <person name="Frank K.M."/>
            <person name="Segre J.A."/>
        </authorList>
    </citation>
    <scope>NUCLEOTIDE SEQUENCE [LARGE SCALE GENOMIC DNA]</scope>
    <source>
        <strain evidence="2 3">AR_0133</strain>
    </source>
</reference>
<organism evidence="2 3">
    <name type="scientific">Morganella morganii</name>
    <name type="common">Proteus morganii</name>
    <dbReference type="NCBI Taxonomy" id="582"/>
    <lineage>
        <taxon>Bacteria</taxon>
        <taxon>Pseudomonadati</taxon>
        <taxon>Pseudomonadota</taxon>
        <taxon>Gammaproteobacteria</taxon>
        <taxon>Enterobacterales</taxon>
        <taxon>Morganellaceae</taxon>
        <taxon>Morganella</taxon>
    </lineage>
</organism>
<dbReference type="Proteomes" id="UP000244682">
    <property type="component" value="Chromosome"/>
</dbReference>
<gene>
    <name evidence="2" type="ORF">AM380_08205</name>
</gene>
<dbReference type="Pfam" id="PF06114">
    <property type="entry name" value="Peptidase_M78"/>
    <property type="match status" value="1"/>
</dbReference>
<dbReference type="Gene3D" id="1.10.10.2910">
    <property type="match status" value="1"/>
</dbReference>
<dbReference type="InterPro" id="IPR010359">
    <property type="entry name" value="IrrE_HExxH"/>
</dbReference>
<evidence type="ECO:0000313" key="2">
    <source>
        <dbReference type="EMBL" id="AWC93610.1"/>
    </source>
</evidence>
<dbReference type="PANTHER" id="PTHR43236:SF2">
    <property type="entry name" value="BLL0069 PROTEIN"/>
    <property type="match status" value="1"/>
</dbReference>
<evidence type="ECO:0000259" key="1">
    <source>
        <dbReference type="Pfam" id="PF06114"/>
    </source>
</evidence>
<name>A0AAU8ZLE2_MORMO</name>
<evidence type="ECO:0000313" key="3">
    <source>
        <dbReference type="Proteomes" id="UP000244682"/>
    </source>
</evidence>
<dbReference type="RefSeq" id="WP_108655988.1">
    <property type="nucleotide sequence ID" value="NZ_CP028956.1"/>
</dbReference>
<dbReference type="AlphaFoldDB" id="A0AAU8ZLE2"/>
<proteinExistence type="predicted"/>
<feature type="domain" description="IrrE N-terminal-like" evidence="1">
    <location>
        <begin position="59"/>
        <end position="162"/>
    </location>
</feature>
<dbReference type="InterPro" id="IPR052345">
    <property type="entry name" value="Rad_response_metalloprotease"/>
</dbReference>
<dbReference type="PANTHER" id="PTHR43236">
    <property type="entry name" value="ANTITOXIN HIGA1"/>
    <property type="match status" value="1"/>
</dbReference>